<evidence type="ECO:0000313" key="3">
    <source>
        <dbReference type="Proteomes" id="UP000693946"/>
    </source>
</evidence>
<dbReference type="AlphaFoldDB" id="A0AAV6R740"/>
<dbReference type="Proteomes" id="UP000693946">
    <property type="component" value="Linkage Group LG20"/>
</dbReference>
<name>A0AAV6R740_SOLSE</name>
<proteinExistence type="predicted"/>
<evidence type="ECO:0000256" key="1">
    <source>
        <dbReference type="SAM" id="MobiDB-lite"/>
    </source>
</evidence>
<protein>
    <submittedName>
        <fullName evidence="2">Uncharacterized protein</fullName>
    </submittedName>
</protein>
<reference evidence="2 3" key="1">
    <citation type="journal article" date="2021" name="Sci. Rep.">
        <title>Chromosome anchoring in Senegalese sole (Solea senegalensis) reveals sex-associated markers and genome rearrangements in flatfish.</title>
        <authorList>
            <person name="Guerrero-Cozar I."/>
            <person name="Gomez-Garrido J."/>
            <person name="Berbel C."/>
            <person name="Martinez-Blanch J.F."/>
            <person name="Alioto T."/>
            <person name="Claros M.G."/>
            <person name="Gagnaire P.A."/>
            <person name="Manchado M."/>
        </authorList>
    </citation>
    <scope>NUCLEOTIDE SEQUENCE [LARGE SCALE GENOMIC DNA]</scope>
    <source>
        <strain evidence="2">Sse05_10M</strain>
    </source>
</reference>
<keyword evidence="3" id="KW-1185">Reference proteome</keyword>
<comment type="caution">
    <text evidence="2">The sequence shown here is derived from an EMBL/GenBank/DDBJ whole genome shotgun (WGS) entry which is preliminary data.</text>
</comment>
<accession>A0AAV6R740</accession>
<evidence type="ECO:0000313" key="2">
    <source>
        <dbReference type="EMBL" id="KAG7500292.1"/>
    </source>
</evidence>
<organism evidence="2 3">
    <name type="scientific">Solea senegalensis</name>
    <name type="common">Senegalese sole</name>
    <dbReference type="NCBI Taxonomy" id="28829"/>
    <lineage>
        <taxon>Eukaryota</taxon>
        <taxon>Metazoa</taxon>
        <taxon>Chordata</taxon>
        <taxon>Craniata</taxon>
        <taxon>Vertebrata</taxon>
        <taxon>Euteleostomi</taxon>
        <taxon>Actinopterygii</taxon>
        <taxon>Neopterygii</taxon>
        <taxon>Teleostei</taxon>
        <taxon>Neoteleostei</taxon>
        <taxon>Acanthomorphata</taxon>
        <taxon>Carangaria</taxon>
        <taxon>Pleuronectiformes</taxon>
        <taxon>Pleuronectoidei</taxon>
        <taxon>Soleidae</taxon>
        <taxon>Solea</taxon>
    </lineage>
</organism>
<sequence length="226" mass="25627">MFRSFCCCCFLGENSVSERRPLLQPRPSDLSEAVSARQIPSTHSAQRARQSGRLVLRRVGVPELDQRFSDVTETFNEQQHHYESMVQHISSLRQSCECSHGDMLAFSECVAKVKEEHQAKYKVSLKMKGYDFCLSVVPVGLNSECAEGPEEILPPHLKLAQDELRGTSERARSTISRGTMLQELFGWLLRSSDQMAEQVKEAAPSYQEQGRLSENLEENMREIACQ</sequence>
<gene>
    <name evidence="2" type="ORF">JOB18_014363</name>
</gene>
<feature type="region of interest" description="Disordered" evidence="1">
    <location>
        <begin position="23"/>
        <end position="46"/>
    </location>
</feature>
<dbReference type="EMBL" id="JAGKHQ010000013">
    <property type="protein sequence ID" value="KAG7500292.1"/>
    <property type="molecule type" value="Genomic_DNA"/>
</dbReference>